<dbReference type="GO" id="GO:0043597">
    <property type="term" value="C:cytoplasmic replication fork"/>
    <property type="evidence" value="ECO:0007669"/>
    <property type="project" value="TreeGrafter"/>
</dbReference>
<dbReference type="InterPro" id="IPR023405">
    <property type="entry name" value="Topo_IA_core_domain"/>
</dbReference>
<dbReference type="PROSITE" id="PS52039">
    <property type="entry name" value="TOPO_IA_2"/>
    <property type="match status" value="1"/>
</dbReference>
<dbReference type="Pfam" id="PF01131">
    <property type="entry name" value="Topoisom_bac"/>
    <property type="match status" value="1"/>
</dbReference>
<evidence type="ECO:0000259" key="3">
    <source>
        <dbReference type="PROSITE" id="PS52039"/>
    </source>
</evidence>
<proteinExistence type="predicted"/>
<dbReference type="EMBL" id="BAVS01000026">
    <property type="protein sequence ID" value="GAE94541.1"/>
    <property type="molecule type" value="Genomic_DNA"/>
</dbReference>
<dbReference type="STRING" id="1298598.JCM21714_3703"/>
<dbReference type="InterPro" id="IPR000380">
    <property type="entry name" value="Topo_IA"/>
</dbReference>
<evidence type="ECO:0000313" key="4">
    <source>
        <dbReference type="EMBL" id="GAE94541.1"/>
    </source>
</evidence>
<name>W4VN30_9BACI</name>
<reference evidence="4 5" key="1">
    <citation type="journal article" date="2014" name="Genome Announc.">
        <title>Draft Genome Sequence of the Boron-Tolerant and Moderately Halotolerant Bacterium Gracilibacillus boraciitolerans JCM 21714T.</title>
        <authorList>
            <person name="Ahmed I."/>
            <person name="Oshima K."/>
            <person name="Suda W."/>
            <person name="Kitamura K."/>
            <person name="Iida T."/>
            <person name="Ohmori Y."/>
            <person name="Fujiwara T."/>
            <person name="Hattori M."/>
            <person name="Ohkuma M."/>
        </authorList>
    </citation>
    <scope>NUCLEOTIDE SEQUENCE [LARGE SCALE GENOMIC DNA]</scope>
    <source>
        <strain evidence="4 5">JCM 21714</strain>
    </source>
</reference>
<dbReference type="PANTHER" id="PTHR11390:SF21">
    <property type="entry name" value="DNA TOPOISOMERASE 3-ALPHA"/>
    <property type="match status" value="1"/>
</dbReference>
<feature type="domain" description="Topo IA-type catalytic" evidence="3">
    <location>
        <begin position="1"/>
        <end position="109"/>
    </location>
</feature>
<sequence length="141" mass="16050">MENPTKFLQQDEKHASKTLQQTGGLGTVATRADIIEKLFNTFYMEKKGKYLYLTSKGKQLLELVPSDLRSPPLLTAEWEKKLNQIAHAQGQLKKTALISEIKGYTKQVVHQVKTSDAKYKHDNMTGTKMSAVRKVNVRSQW</sequence>
<dbReference type="AlphaFoldDB" id="W4VN30"/>
<feature type="region of interest" description="Disordered" evidence="2">
    <location>
        <begin position="1"/>
        <end position="20"/>
    </location>
</feature>
<dbReference type="InterPro" id="IPR013497">
    <property type="entry name" value="Topo_IA_cen"/>
</dbReference>
<organism evidence="4 5">
    <name type="scientific">Gracilibacillus boraciitolerans JCM 21714</name>
    <dbReference type="NCBI Taxonomy" id="1298598"/>
    <lineage>
        <taxon>Bacteria</taxon>
        <taxon>Bacillati</taxon>
        <taxon>Bacillota</taxon>
        <taxon>Bacilli</taxon>
        <taxon>Bacillales</taxon>
        <taxon>Bacillaceae</taxon>
        <taxon>Gracilibacillus</taxon>
    </lineage>
</organism>
<gene>
    <name evidence="4" type="ORF">JCM21714_3703</name>
</gene>
<dbReference type="InterPro" id="IPR013824">
    <property type="entry name" value="Topo_IA_cen_sub1"/>
</dbReference>
<dbReference type="PANTHER" id="PTHR11390">
    <property type="entry name" value="PROKARYOTIC DNA TOPOISOMERASE"/>
    <property type="match status" value="1"/>
</dbReference>
<dbReference type="GO" id="GO:0003917">
    <property type="term" value="F:DNA topoisomerase type I (single strand cut, ATP-independent) activity"/>
    <property type="evidence" value="ECO:0007669"/>
    <property type="project" value="InterPro"/>
</dbReference>
<dbReference type="GO" id="GO:0006265">
    <property type="term" value="P:DNA topological change"/>
    <property type="evidence" value="ECO:0007669"/>
    <property type="project" value="InterPro"/>
</dbReference>
<dbReference type="GO" id="GO:0003677">
    <property type="term" value="F:DNA binding"/>
    <property type="evidence" value="ECO:0007669"/>
    <property type="project" value="InterPro"/>
</dbReference>
<evidence type="ECO:0000256" key="1">
    <source>
        <dbReference type="ARBA" id="ARBA00023235"/>
    </source>
</evidence>
<protein>
    <submittedName>
        <fullName evidence="4">DNA topoisomerase III</fullName>
    </submittedName>
</protein>
<keyword evidence="5" id="KW-1185">Reference proteome</keyword>
<keyword evidence="1 4" id="KW-0413">Isomerase</keyword>
<dbReference type="GO" id="GO:0006310">
    <property type="term" value="P:DNA recombination"/>
    <property type="evidence" value="ECO:0007669"/>
    <property type="project" value="TreeGrafter"/>
</dbReference>
<accession>W4VN30</accession>
<evidence type="ECO:0000256" key="2">
    <source>
        <dbReference type="SAM" id="MobiDB-lite"/>
    </source>
</evidence>
<dbReference type="GO" id="GO:0006281">
    <property type="term" value="P:DNA repair"/>
    <property type="evidence" value="ECO:0007669"/>
    <property type="project" value="TreeGrafter"/>
</dbReference>
<dbReference type="SUPFAM" id="SSF56712">
    <property type="entry name" value="Prokaryotic type I DNA topoisomerase"/>
    <property type="match status" value="1"/>
</dbReference>
<dbReference type="Gene3D" id="1.10.460.10">
    <property type="entry name" value="Topoisomerase I, domain 2"/>
    <property type="match status" value="1"/>
</dbReference>
<dbReference type="eggNOG" id="COG0550">
    <property type="taxonomic scope" value="Bacteria"/>
</dbReference>
<dbReference type="Proteomes" id="UP000019102">
    <property type="component" value="Unassembled WGS sequence"/>
</dbReference>
<evidence type="ECO:0000313" key="5">
    <source>
        <dbReference type="Proteomes" id="UP000019102"/>
    </source>
</evidence>
<comment type="caution">
    <text evidence="4">The sequence shown here is derived from an EMBL/GenBank/DDBJ whole genome shotgun (WGS) entry which is preliminary data.</text>
</comment>